<name>A0A0A9GN01_ARUDO</name>
<proteinExistence type="predicted"/>
<reference evidence="1" key="1">
    <citation type="submission" date="2014-09" db="EMBL/GenBank/DDBJ databases">
        <authorList>
            <person name="Magalhaes I.L.F."/>
            <person name="Oliveira U."/>
            <person name="Santos F.R."/>
            <person name="Vidigal T.H.D.A."/>
            <person name="Brescovit A.D."/>
            <person name="Santos A.J."/>
        </authorList>
    </citation>
    <scope>NUCLEOTIDE SEQUENCE</scope>
    <source>
        <tissue evidence="1">Shoot tissue taken approximately 20 cm above the soil surface</tissue>
    </source>
</reference>
<organism evidence="1">
    <name type="scientific">Arundo donax</name>
    <name type="common">Giant reed</name>
    <name type="synonym">Donax arundinaceus</name>
    <dbReference type="NCBI Taxonomy" id="35708"/>
    <lineage>
        <taxon>Eukaryota</taxon>
        <taxon>Viridiplantae</taxon>
        <taxon>Streptophyta</taxon>
        <taxon>Embryophyta</taxon>
        <taxon>Tracheophyta</taxon>
        <taxon>Spermatophyta</taxon>
        <taxon>Magnoliopsida</taxon>
        <taxon>Liliopsida</taxon>
        <taxon>Poales</taxon>
        <taxon>Poaceae</taxon>
        <taxon>PACMAD clade</taxon>
        <taxon>Arundinoideae</taxon>
        <taxon>Arundineae</taxon>
        <taxon>Arundo</taxon>
    </lineage>
</organism>
<dbReference type="AlphaFoldDB" id="A0A0A9GN01"/>
<reference evidence="1" key="2">
    <citation type="journal article" date="2015" name="Data Brief">
        <title>Shoot transcriptome of the giant reed, Arundo donax.</title>
        <authorList>
            <person name="Barrero R.A."/>
            <person name="Guerrero F.D."/>
            <person name="Moolhuijzen P."/>
            <person name="Goolsby J.A."/>
            <person name="Tidwell J."/>
            <person name="Bellgard S.E."/>
            <person name="Bellgard M.I."/>
        </authorList>
    </citation>
    <scope>NUCLEOTIDE SEQUENCE</scope>
    <source>
        <tissue evidence="1">Shoot tissue taken approximately 20 cm above the soil surface</tissue>
    </source>
</reference>
<evidence type="ECO:0000313" key="1">
    <source>
        <dbReference type="EMBL" id="JAE24789.1"/>
    </source>
</evidence>
<sequence>MEAFLIFGWLYSFGQRHVLGRRARFS</sequence>
<dbReference type="EMBL" id="GBRH01173107">
    <property type="protein sequence ID" value="JAE24789.1"/>
    <property type="molecule type" value="Transcribed_RNA"/>
</dbReference>
<accession>A0A0A9GN01</accession>
<protein>
    <submittedName>
        <fullName evidence="1">Uncharacterized protein</fullName>
    </submittedName>
</protein>